<accession>A0A3A4JTX2</accession>
<name>A0A3A4JTX2_9NOCA</name>
<dbReference type="Gene3D" id="1.10.357.10">
    <property type="entry name" value="Tetracycline Repressor, domain 2"/>
    <property type="match status" value="1"/>
</dbReference>
<protein>
    <submittedName>
        <fullName evidence="4">TetR family transcriptional regulator</fullName>
    </submittedName>
</protein>
<dbReference type="PROSITE" id="PS50977">
    <property type="entry name" value="HTH_TETR_2"/>
    <property type="match status" value="1"/>
</dbReference>
<sequence length="192" mass="20267">MGNREDLLAGARKVIVERGLAKATARDIAAAAGVSLAAIGYHFGSKEALLTEALAMSLGNAIGDGMDALILESTGESPMAGFAHLWNGMSKVFADNRDFMMASLENMVRVARSPEEQRFFVEALPEVYAGLATGLRQAHPRLDAEQAHAIAQLYWVMVQGLGVLSAILPGAEVADGDRLAEAVAALNDVSDE</sequence>
<dbReference type="InterPro" id="IPR036271">
    <property type="entry name" value="Tet_transcr_reg_TetR-rel_C_sf"/>
</dbReference>
<dbReference type="PANTHER" id="PTHR30055:SF219">
    <property type="entry name" value="TRANSCRIPTIONAL REGULATORY PROTEIN"/>
    <property type="match status" value="1"/>
</dbReference>
<dbReference type="Proteomes" id="UP000266677">
    <property type="component" value="Unassembled WGS sequence"/>
</dbReference>
<dbReference type="PRINTS" id="PR00455">
    <property type="entry name" value="HTHTETR"/>
</dbReference>
<dbReference type="SUPFAM" id="SSF46689">
    <property type="entry name" value="Homeodomain-like"/>
    <property type="match status" value="1"/>
</dbReference>
<reference evidence="4 5" key="1">
    <citation type="submission" date="2018-09" db="EMBL/GenBank/DDBJ databases">
        <title>YIM PH21274 draft genome.</title>
        <authorList>
            <person name="Miao C."/>
        </authorList>
    </citation>
    <scope>NUCLEOTIDE SEQUENCE [LARGE SCALE GENOMIC DNA]</scope>
    <source>
        <strain evidence="4 5">YIM PH 21724</strain>
    </source>
</reference>
<gene>
    <name evidence="4" type="ORF">D5S18_19795</name>
</gene>
<dbReference type="RefSeq" id="WP_120042543.1">
    <property type="nucleotide sequence ID" value="NZ_QZFU01000023.1"/>
</dbReference>
<evidence type="ECO:0000259" key="3">
    <source>
        <dbReference type="PROSITE" id="PS50977"/>
    </source>
</evidence>
<dbReference type="GO" id="GO:0003700">
    <property type="term" value="F:DNA-binding transcription factor activity"/>
    <property type="evidence" value="ECO:0007669"/>
    <property type="project" value="TreeGrafter"/>
</dbReference>
<dbReference type="SUPFAM" id="SSF48498">
    <property type="entry name" value="Tetracyclin repressor-like, C-terminal domain"/>
    <property type="match status" value="1"/>
</dbReference>
<organism evidence="4 5">
    <name type="scientific">Nocardia panacis</name>
    <dbReference type="NCBI Taxonomy" id="2340916"/>
    <lineage>
        <taxon>Bacteria</taxon>
        <taxon>Bacillati</taxon>
        <taxon>Actinomycetota</taxon>
        <taxon>Actinomycetes</taxon>
        <taxon>Mycobacteriales</taxon>
        <taxon>Nocardiaceae</taxon>
        <taxon>Nocardia</taxon>
    </lineage>
</organism>
<dbReference type="AlphaFoldDB" id="A0A3A4JTX2"/>
<dbReference type="InterPro" id="IPR001647">
    <property type="entry name" value="HTH_TetR"/>
</dbReference>
<dbReference type="GO" id="GO:0000976">
    <property type="term" value="F:transcription cis-regulatory region binding"/>
    <property type="evidence" value="ECO:0007669"/>
    <property type="project" value="TreeGrafter"/>
</dbReference>
<evidence type="ECO:0000313" key="4">
    <source>
        <dbReference type="EMBL" id="RJO73466.1"/>
    </source>
</evidence>
<evidence type="ECO:0000256" key="1">
    <source>
        <dbReference type="ARBA" id="ARBA00023125"/>
    </source>
</evidence>
<dbReference type="OrthoDB" id="5243387at2"/>
<proteinExistence type="predicted"/>
<evidence type="ECO:0000313" key="5">
    <source>
        <dbReference type="Proteomes" id="UP000266677"/>
    </source>
</evidence>
<feature type="domain" description="HTH tetR-type" evidence="3">
    <location>
        <begin position="1"/>
        <end position="61"/>
    </location>
</feature>
<comment type="caution">
    <text evidence="4">The sequence shown here is derived from an EMBL/GenBank/DDBJ whole genome shotgun (WGS) entry which is preliminary data.</text>
</comment>
<dbReference type="EMBL" id="QZFU01000023">
    <property type="protein sequence ID" value="RJO73466.1"/>
    <property type="molecule type" value="Genomic_DNA"/>
</dbReference>
<feature type="DNA-binding region" description="H-T-H motif" evidence="2">
    <location>
        <begin position="24"/>
        <end position="43"/>
    </location>
</feature>
<dbReference type="InterPro" id="IPR050109">
    <property type="entry name" value="HTH-type_TetR-like_transc_reg"/>
</dbReference>
<dbReference type="PANTHER" id="PTHR30055">
    <property type="entry name" value="HTH-TYPE TRANSCRIPTIONAL REGULATOR RUTR"/>
    <property type="match status" value="1"/>
</dbReference>
<dbReference type="Pfam" id="PF00440">
    <property type="entry name" value="TetR_N"/>
    <property type="match status" value="1"/>
</dbReference>
<evidence type="ECO:0000256" key="2">
    <source>
        <dbReference type="PROSITE-ProRule" id="PRU00335"/>
    </source>
</evidence>
<keyword evidence="1 2" id="KW-0238">DNA-binding</keyword>
<dbReference type="InterPro" id="IPR009057">
    <property type="entry name" value="Homeodomain-like_sf"/>
</dbReference>
<keyword evidence="5" id="KW-1185">Reference proteome</keyword>